<reference evidence="3 4" key="1">
    <citation type="journal article" date="2023" name="G3 (Bethesda)">
        <title>A chromosome-length genome assembly and annotation of blackberry (Rubus argutus, cv. 'Hillquist').</title>
        <authorList>
            <person name="Bruna T."/>
            <person name="Aryal R."/>
            <person name="Dudchenko O."/>
            <person name="Sargent D.J."/>
            <person name="Mead D."/>
            <person name="Buti M."/>
            <person name="Cavallini A."/>
            <person name="Hytonen T."/>
            <person name="Andres J."/>
            <person name="Pham M."/>
            <person name="Weisz D."/>
            <person name="Mascagni F."/>
            <person name="Usai G."/>
            <person name="Natali L."/>
            <person name="Bassil N."/>
            <person name="Fernandez G.E."/>
            <person name="Lomsadze A."/>
            <person name="Armour M."/>
            <person name="Olukolu B."/>
            <person name="Poorten T."/>
            <person name="Britton C."/>
            <person name="Davik J."/>
            <person name="Ashrafi H."/>
            <person name="Aiden E.L."/>
            <person name="Borodovsky M."/>
            <person name="Worthington M."/>
        </authorList>
    </citation>
    <scope>NUCLEOTIDE SEQUENCE [LARGE SCALE GENOMIC DNA]</scope>
    <source>
        <strain evidence="3">PI 553951</strain>
    </source>
</reference>
<evidence type="ECO:0000313" key="3">
    <source>
        <dbReference type="EMBL" id="KAK9944299.1"/>
    </source>
</evidence>
<dbReference type="EMBL" id="JBEDUW010000002">
    <property type="protein sequence ID" value="KAK9944299.1"/>
    <property type="molecule type" value="Genomic_DNA"/>
</dbReference>
<proteinExistence type="predicted"/>
<evidence type="ECO:0000259" key="2">
    <source>
        <dbReference type="Pfam" id="PF00394"/>
    </source>
</evidence>
<gene>
    <name evidence="3" type="ORF">M0R45_009872</name>
</gene>
<name>A0AAW1Y5R3_RUBAR</name>
<dbReference type="FunFam" id="2.60.40.420:FF:000012">
    <property type="entry name" value="Monocopper oxidase-like protein"/>
    <property type="match status" value="1"/>
</dbReference>
<evidence type="ECO:0000256" key="1">
    <source>
        <dbReference type="SAM" id="SignalP"/>
    </source>
</evidence>
<dbReference type="Pfam" id="PF00394">
    <property type="entry name" value="Cu-oxidase"/>
    <property type="match status" value="1"/>
</dbReference>
<evidence type="ECO:0000313" key="4">
    <source>
        <dbReference type="Proteomes" id="UP001457282"/>
    </source>
</evidence>
<feature type="chain" id="PRO_5043508923" description="Plastocyanin-like domain-containing protein" evidence="1">
    <location>
        <begin position="23"/>
        <end position="301"/>
    </location>
</feature>
<keyword evidence="1" id="KW-0732">Signal</keyword>
<keyword evidence="4" id="KW-1185">Reference proteome</keyword>
<dbReference type="InterPro" id="IPR001117">
    <property type="entry name" value="Cu-oxidase_2nd"/>
</dbReference>
<comment type="caution">
    <text evidence="3">The sequence shown here is derived from an EMBL/GenBank/DDBJ whole genome shotgun (WGS) entry which is preliminary data.</text>
</comment>
<feature type="signal peptide" evidence="1">
    <location>
        <begin position="1"/>
        <end position="22"/>
    </location>
</feature>
<dbReference type="Proteomes" id="UP001457282">
    <property type="component" value="Unassembled WGS sequence"/>
</dbReference>
<sequence>MGFTWHFGAVVLVLALVALVNAEDPYRFFDWNVTYGDIYPLGVRQRGILINGQFPGPEIYSVTNDNLIINVHNSLPEPFLITWSGVQQRRNSYQDGVYGTTCPIPPGKNFTYTLQMKDQIGSFYYFPSLAFHKAADWYKYDHKTLQTILDRGHRLPFPNAVLINGRGGNDTSFTVEQGKTYRLRISNVGLQNSLNFRIQGHQMKLVEVEGTHTVQTTYDSLDIHVGQSYSVLITADQAPQDYYIVTSTRFTSQVLTSTAVLHYSNSARQVSGPIPGGPTTQTGWSLSQARSIRTNLTASWT</sequence>
<dbReference type="PANTHER" id="PTHR11709:SF267">
    <property type="entry name" value="MULTI-COPPER OXIDASE TYPE I FAMILY PROTEIN-RELATED"/>
    <property type="match status" value="1"/>
</dbReference>
<dbReference type="Gene3D" id="2.60.40.420">
    <property type="entry name" value="Cupredoxins - blue copper proteins"/>
    <property type="match status" value="2"/>
</dbReference>
<dbReference type="SUPFAM" id="SSF49503">
    <property type="entry name" value="Cupredoxins"/>
    <property type="match status" value="2"/>
</dbReference>
<dbReference type="GO" id="GO:0016491">
    <property type="term" value="F:oxidoreductase activity"/>
    <property type="evidence" value="ECO:0007669"/>
    <property type="project" value="TreeGrafter"/>
</dbReference>
<dbReference type="AlphaFoldDB" id="A0AAW1Y5R3"/>
<dbReference type="InterPro" id="IPR045087">
    <property type="entry name" value="Cu-oxidase_fam"/>
</dbReference>
<dbReference type="PANTHER" id="PTHR11709">
    <property type="entry name" value="MULTI-COPPER OXIDASE"/>
    <property type="match status" value="1"/>
</dbReference>
<accession>A0AAW1Y5R3</accession>
<organism evidence="3 4">
    <name type="scientific">Rubus argutus</name>
    <name type="common">Southern blackberry</name>
    <dbReference type="NCBI Taxonomy" id="59490"/>
    <lineage>
        <taxon>Eukaryota</taxon>
        <taxon>Viridiplantae</taxon>
        <taxon>Streptophyta</taxon>
        <taxon>Embryophyta</taxon>
        <taxon>Tracheophyta</taxon>
        <taxon>Spermatophyta</taxon>
        <taxon>Magnoliopsida</taxon>
        <taxon>eudicotyledons</taxon>
        <taxon>Gunneridae</taxon>
        <taxon>Pentapetalae</taxon>
        <taxon>rosids</taxon>
        <taxon>fabids</taxon>
        <taxon>Rosales</taxon>
        <taxon>Rosaceae</taxon>
        <taxon>Rosoideae</taxon>
        <taxon>Rosoideae incertae sedis</taxon>
        <taxon>Rubus</taxon>
    </lineage>
</organism>
<protein>
    <recommendedName>
        <fullName evidence="2">Plastocyanin-like domain-containing protein</fullName>
    </recommendedName>
</protein>
<feature type="domain" description="Plastocyanin-like" evidence="2">
    <location>
        <begin position="135"/>
        <end position="266"/>
    </location>
</feature>
<dbReference type="InterPro" id="IPR008972">
    <property type="entry name" value="Cupredoxin"/>
</dbReference>